<name>A0AA88H557_NAELO</name>
<dbReference type="AlphaFoldDB" id="A0AA88H557"/>
<evidence type="ECO:0000256" key="13">
    <source>
        <dbReference type="SAM" id="Phobius"/>
    </source>
</evidence>
<feature type="region of interest" description="Disordered" evidence="12">
    <location>
        <begin position="819"/>
        <end position="843"/>
    </location>
</feature>
<dbReference type="Pfam" id="PF02415">
    <property type="entry name" value="Chlam_PMP"/>
    <property type="match status" value="1"/>
</dbReference>
<keyword evidence="9" id="KW-0067">ATP-binding</keyword>
<proteinExistence type="predicted"/>
<keyword evidence="13" id="KW-1133">Transmembrane helix</keyword>
<dbReference type="EMBL" id="PYSW02000003">
    <property type="protein sequence ID" value="KAG2393027.1"/>
    <property type="molecule type" value="Genomic_DNA"/>
</dbReference>
<keyword evidence="8" id="KW-0418">Kinase</keyword>
<dbReference type="PROSITE" id="PS00108">
    <property type="entry name" value="PROTEIN_KINASE_ST"/>
    <property type="match status" value="1"/>
</dbReference>
<evidence type="ECO:0000256" key="4">
    <source>
        <dbReference type="ARBA" id="ARBA00022525"/>
    </source>
</evidence>
<organism evidence="15 16">
    <name type="scientific">Naegleria lovaniensis</name>
    <name type="common">Amoeba</name>
    <dbReference type="NCBI Taxonomy" id="51637"/>
    <lineage>
        <taxon>Eukaryota</taxon>
        <taxon>Discoba</taxon>
        <taxon>Heterolobosea</taxon>
        <taxon>Tetramitia</taxon>
        <taxon>Eutetramitia</taxon>
        <taxon>Vahlkampfiidae</taxon>
        <taxon>Naegleria</taxon>
    </lineage>
</organism>
<dbReference type="GO" id="GO:0005576">
    <property type="term" value="C:extracellular region"/>
    <property type="evidence" value="ECO:0007669"/>
    <property type="project" value="UniProtKB-SubCell"/>
</dbReference>
<evidence type="ECO:0000256" key="1">
    <source>
        <dbReference type="ARBA" id="ARBA00004196"/>
    </source>
</evidence>
<gene>
    <name evidence="15" type="ORF">C9374_009604</name>
</gene>
<evidence type="ECO:0000256" key="10">
    <source>
        <dbReference type="ARBA" id="ARBA00023136"/>
    </source>
</evidence>
<dbReference type="PROSITE" id="PS50011">
    <property type="entry name" value="PROTEIN_KINASE_DOM"/>
    <property type="match status" value="1"/>
</dbReference>
<dbReference type="PANTHER" id="PTHR44329:SF288">
    <property type="entry name" value="MITOGEN-ACTIVATED PROTEIN KINASE KINASE KINASE 20"/>
    <property type="match status" value="1"/>
</dbReference>
<evidence type="ECO:0000313" key="15">
    <source>
        <dbReference type="EMBL" id="KAG2393027.1"/>
    </source>
</evidence>
<evidence type="ECO:0000256" key="8">
    <source>
        <dbReference type="ARBA" id="ARBA00022777"/>
    </source>
</evidence>
<dbReference type="GO" id="GO:0004674">
    <property type="term" value="F:protein serine/threonine kinase activity"/>
    <property type="evidence" value="ECO:0007669"/>
    <property type="project" value="TreeGrafter"/>
</dbReference>
<dbReference type="InterPro" id="IPR011009">
    <property type="entry name" value="Kinase-like_dom_sf"/>
</dbReference>
<keyword evidence="10 13" id="KW-0472">Membrane</keyword>
<evidence type="ECO:0000256" key="6">
    <source>
        <dbReference type="ARBA" id="ARBA00022729"/>
    </source>
</evidence>
<reference evidence="15 16" key="1">
    <citation type="journal article" date="2018" name="BMC Genomics">
        <title>The genome of Naegleria lovaniensis, the basis for a comparative approach to unravel pathogenicity factors of the human pathogenic amoeba N. fowleri.</title>
        <authorList>
            <person name="Liechti N."/>
            <person name="Schurch N."/>
            <person name="Bruggmann R."/>
            <person name="Wittwer M."/>
        </authorList>
    </citation>
    <scope>NUCLEOTIDE SEQUENCE [LARGE SCALE GENOMIC DNA]</scope>
    <source>
        <strain evidence="15 16">ATCC 30569</strain>
    </source>
</reference>
<keyword evidence="11" id="KW-0998">Cell outer membrane</keyword>
<feature type="domain" description="Protein kinase" evidence="14">
    <location>
        <begin position="872"/>
        <end position="1184"/>
    </location>
</feature>
<dbReference type="CDD" id="cd13999">
    <property type="entry name" value="STKc_MAP3K-like"/>
    <property type="match status" value="1"/>
</dbReference>
<sequence>MPYTRQQETNNQNAQNVDPQKLYCYQTFQQVVNSQPSASINLFMGKKNQSAVNDESNPFCSLTNPCQHIQQALQELAKVMNRSEFLPFISMNRQRAVVVFIQITDDIEAEDINNVLLTPMYSGLQYYFTFSSYSTDGRTFKLNFNESKIDLGKMEPLSIIQSRTDLVWMVFFNLNIENIVLMSNDLSGLAFCSSGINNGYVMTDSMMQWFSIETSIVQKSQFYVRSPVKLFVVYTQFSIFNMLYFRNMQQTILSNILVQDSRLQLTVEKSDTMFLQHSQFFNYTLEFTTANIKEMHISYSKFINSTNYNGIVTSTHGDIYQVAACTFQNSGPFLFVRAYLRIEFMFNTIADNTIQEAFNFKMFYGVVTILSCVEVYMQSCSFRNNRGIGKASALFFSDVDRITLNATQFVDGFNGSAVLLENYQTRYIEGVYNTIITNCLFENNKCDSFGCAFNIANSALDVYVMNSVFRNNVAAMGGGAIYVEIALFLRLLNCTFDQNRATYSGQVTISNGLKQIGAGGAVNIYSSILPMETNTLIRDCTFIKNTAVVGGALYYVAEATKIIENCEFKENVAFKKGGAIFHYNSLFKETPMQNVRFENNKALLFGNDYISDITKLSFELEDGVTMLELTPGESMRVNGTATSLNASVPLNLETLFIETLYPQLYIISKQYSDYMNISAYYRITNSSEVVDYGIYNSTVRTETSRQEKFIPFKMNPCKQGYRLALVDVDGTSSLYSCQYNQELPVAIVLLVVLPIIFIVFVIGTCIGVLCGVNICIDIRRRLKRLHEKEKAELSVEQKIIDKAIIFNINSDDHDTTSVDKYYSKSSGSGRSSSSKKSHKDELRSPLLTSTADAPSIEMEKKAMSFLIPITDLTIIKKIGEGGIGTVYLGKWKDRDVAIKSLKARIDDDNDEFEKEVSLLASLRHPCILQLFGVSVSKENKFMVTEYLENGSLERIIYNCRVGKQSLSILDKLSILQDISSGMDYLHSLTPAIVHRDLKPGNVLLDRANRCKVCDFGLSRTIGTSSSYTMTRNVGTLLYMSPEMISEEETFDSLNGVDRKSEKALKATKVDVYSFGIIMWELFFELPPYTETEKVGLSSVKATASINILNSVLKGKRPAIPFTNEEELSQWLILYPLIGFRRNSMLLSAILKYFDLTRECWIADALQRPSFHSIVKCLQDIEQQIKKSTEL</sequence>
<evidence type="ECO:0000256" key="11">
    <source>
        <dbReference type="ARBA" id="ARBA00023237"/>
    </source>
</evidence>
<evidence type="ECO:0000256" key="3">
    <source>
        <dbReference type="ARBA" id="ARBA00004613"/>
    </source>
</evidence>
<evidence type="ECO:0000256" key="7">
    <source>
        <dbReference type="ARBA" id="ARBA00022741"/>
    </source>
</evidence>
<dbReference type="Gene3D" id="1.10.510.10">
    <property type="entry name" value="Transferase(Phosphotransferase) domain 1"/>
    <property type="match status" value="1"/>
</dbReference>
<feature type="compositionally biased region" description="Low complexity" evidence="12">
    <location>
        <begin position="823"/>
        <end position="834"/>
    </location>
</feature>
<dbReference type="InterPro" id="IPR000719">
    <property type="entry name" value="Prot_kinase_dom"/>
</dbReference>
<dbReference type="InterPro" id="IPR003368">
    <property type="entry name" value="POMP_repeat"/>
</dbReference>
<keyword evidence="6" id="KW-0732">Signal</keyword>
<evidence type="ECO:0000313" key="16">
    <source>
        <dbReference type="Proteomes" id="UP000816034"/>
    </source>
</evidence>
<dbReference type="SMART" id="SM00220">
    <property type="entry name" value="S_TKc"/>
    <property type="match status" value="1"/>
</dbReference>
<keyword evidence="4" id="KW-0964">Secreted</keyword>
<feature type="transmembrane region" description="Helical" evidence="13">
    <location>
        <begin position="743"/>
        <end position="776"/>
    </location>
</feature>
<dbReference type="SUPFAM" id="SSF51126">
    <property type="entry name" value="Pectin lyase-like"/>
    <property type="match status" value="1"/>
</dbReference>
<keyword evidence="16" id="KW-1185">Reference proteome</keyword>
<dbReference type="PANTHER" id="PTHR44329">
    <property type="entry name" value="SERINE/THREONINE-PROTEIN KINASE TNNI3K-RELATED"/>
    <property type="match status" value="1"/>
</dbReference>
<keyword evidence="5" id="KW-0808">Transferase</keyword>
<dbReference type="InterPro" id="IPR008271">
    <property type="entry name" value="Ser/Thr_kinase_AS"/>
</dbReference>
<dbReference type="GO" id="GO:0005524">
    <property type="term" value="F:ATP binding"/>
    <property type="evidence" value="ECO:0007669"/>
    <property type="project" value="UniProtKB-KW"/>
</dbReference>
<dbReference type="GeneID" id="68102058"/>
<keyword evidence="7" id="KW-0547">Nucleotide-binding</keyword>
<evidence type="ECO:0000256" key="2">
    <source>
        <dbReference type="ARBA" id="ARBA00004442"/>
    </source>
</evidence>
<evidence type="ECO:0000256" key="5">
    <source>
        <dbReference type="ARBA" id="ARBA00022679"/>
    </source>
</evidence>
<evidence type="ECO:0000259" key="14">
    <source>
        <dbReference type="PROSITE" id="PS50011"/>
    </source>
</evidence>
<comment type="subcellular location">
    <subcellularLocation>
        <location evidence="1">Cell envelope</location>
    </subcellularLocation>
    <subcellularLocation>
        <location evidence="2">Cell outer membrane</location>
    </subcellularLocation>
    <subcellularLocation>
        <location evidence="3">Secreted</location>
    </subcellularLocation>
</comment>
<accession>A0AA88H557</accession>
<comment type="caution">
    <text evidence="15">The sequence shown here is derived from an EMBL/GenBank/DDBJ whole genome shotgun (WGS) entry which is preliminary data.</text>
</comment>
<keyword evidence="13" id="KW-0812">Transmembrane</keyword>
<evidence type="ECO:0000256" key="9">
    <source>
        <dbReference type="ARBA" id="ARBA00022840"/>
    </source>
</evidence>
<dbReference type="InterPro" id="IPR011050">
    <property type="entry name" value="Pectin_lyase_fold/virulence"/>
</dbReference>
<dbReference type="RefSeq" id="XP_044554921.1">
    <property type="nucleotide sequence ID" value="XM_044699810.1"/>
</dbReference>
<evidence type="ECO:0000256" key="12">
    <source>
        <dbReference type="SAM" id="MobiDB-lite"/>
    </source>
</evidence>
<protein>
    <recommendedName>
        <fullName evidence="14">Protein kinase domain-containing protein</fullName>
    </recommendedName>
</protein>
<dbReference type="Pfam" id="PF00069">
    <property type="entry name" value="Pkinase"/>
    <property type="match status" value="1"/>
</dbReference>
<dbReference type="Proteomes" id="UP000816034">
    <property type="component" value="Unassembled WGS sequence"/>
</dbReference>
<dbReference type="SUPFAM" id="SSF56112">
    <property type="entry name" value="Protein kinase-like (PK-like)"/>
    <property type="match status" value="1"/>
</dbReference>
<dbReference type="InterPro" id="IPR051681">
    <property type="entry name" value="Ser/Thr_Kinases-Pseudokinases"/>
</dbReference>